<dbReference type="InterPro" id="IPR043377">
    <property type="entry name" value="GSTT1/2/3"/>
</dbReference>
<evidence type="ECO:0000256" key="2">
    <source>
        <dbReference type="SAM" id="SignalP"/>
    </source>
</evidence>
<keyword evidence="2" id="KW-0732">Signal</keyword>
<dbReference type="PANTHER" id="PTHR44750:SF8">
    <property type="entry name" value="GLUTATHIONE S-TRANSFERASE T1"/>
    <property type="match status" value="1"/>
</dbReference>
<sequence length="115" mass="12879">MISIVILFSSLNWFKGLAILVACQTTSCSLPSSLGGSLLVLSTSSALDEKDRERILGPFKRVQRWLDDTKNVMAPHFEEVNSILYKIKENLQKQRDQGGSSITQSSKKHDLHSKM</sequence>
<evidence type="ECO:0000256" key="1">
    <source>
        <dbReference type="SAM" id="MobiDB-lite"/>
    </source>
</evidence>
<keyword evidence="4" id="KW-1185">Reference proteome</keyword>
<dbReference type="EMBL" id="CP133619">
    <property type="protein sequence ID" value="WMV43876.1"/>
    <property type="molecule type" value="Genomic_DNA"/>
</dbReference>
<gene>
    <name evidence="3" type="ORF">MTR67_037261</name>
</gene>
<evidence type="ECO:0000313" key="3">
    <source>
        <dbReference type="EMBL" id="WMV43876.1"/>
    </source>
</evidence>
<feature type="signal peptide" evidence="2">
    <location>
        <begin position="1"/>
        <end position="18"/>
    </location>
</feature>
<proteinExistence type="predicted"/>
<name>A0AAF0ZLR4_SOLVR</name>
<reference evidence="3" key="1">
    <citation type="submission" date="2023-08" db="EMBL/GenBank/DDBJ databases">
        <title>A de novo genome assembly of Solanum verrucosum Schlechtendal, a Mexican diploid species geographically isolated from the other diploid A-genome species in potato relatives.</title>
        <authorList>
            <person name="Hosaka K."/>
        </authorList>
    </citation>
    <scope>NUCLEOTIDE SEQUENCE</scope>
    <source>
        <tissue evidence="3">Young leaves</tissue>
    </source>
</reference>
<protein>
    <submittedName>
        <fullName evidence="3">Uncharacterized protein</fullName>
    </submittedName>
</protein>
<dbReference type="PANTHER" id="PTHR44750">
    <property type="entry name" value="GLUTATHIONE S-TRANSFERASE T1-RELATED"/>
    <property type="match status" value="1"/>
</dbReference>
<evidence type="ECO:0000313" key="4">
    <source>
        <dbReference type="Proteomes" id="UP001234989"/>
    </source>
</evidence>
<feature type="region of interest" description="Disordered" evidence="1">
    <location>
        <begin position="94"/>
        <end position="115"/>
    </location>
</feature>
<accession>A0AAF0ZLR4</accession>
<dbReference type="AlphaFoldDB" id="A0AAF0ZLR4"/>
<organism evidence="3 4">
    <name type="scientific">Solanum verrucosum</name>
    <dbReference type="NCBI Taxonomy" id="315347"/>
    <lineage>
        <taxon>Eukaryota</taxon>
        <taxon>Viridiplantae</taxon>
        <taxon>Streptophyta</taxon>
        <taxon>Embryophyta</taxon>
        <taxon>Tracheophyta</taxon>
        <taxon>Spermatophyta</taxon>
        <taxon>Magnoliopsida</taxon>
        <taxon>eudicotyledons</taxon>
        <taxon>Gunneridae</taxon>
        <taxon>Pentapetalae</taxon>
        <taxon>asterids</taxon>
        <taxon>lamiids</taxon>
        <taxon>Solanales</taxon>
        <taxon>Solanaceae</taxon>
        <taxon>Solanoideae</taxon>
        <taxon>Solaneae</taxon>
        <taxon>Solanum</taxon>
    </lineage>
</organism>
<feature type="chain" id="PRO_5042181357" evidence="2">
    <location>
        <begin position="19"/>
        <end position="115"/>
    </location>
</feature>
<dbReference type="Proteomes" id="UP001234989">
    <property type="component" value="Chromosome 8"/>
</dbReference>